<name>A0AC60PCF6_IXOPE</name>
<protein>
    <submittedName>
        <fullName evidence="1">Uncharacterized protein</fullName>
    </submittedName>
</protein>
<dbReference type="Proteomes" id="UP000805193">
    <property type="component" value="Unassembled WGS sequence"/>
</dbReference>
<sequence>MISEAIALTQALTHVKPLLLALWCKAVKLEEHALLEQIRTPETGARAEVAPRAQTGALSRTREVVAAGEPLLPSQRGGSSTAKCPAVHLGPRTGEALIPEPWTAPEVQ</sequence>
<keyword evidence="2" id="KW-1185">Reference proteome</keyword>
<reference evidence="1 2" key="1">
    <citation type="journal article" date="2020" name="Cell">
        <title>Large-Scale Comparative Analyses of Tick Genomes Elucidate Their Genetic Diversity and Vector Capacities.</title>
        <authorList>
            <consortium name="Tick Genome and Microbiome Consortium (TIGMIC)"/>
            <person name="Jia N."/>
            <person name="Wang J."/>
            <person name="Shi W."/>
            <person name="Du L."/>
            <person name="Sun Y."/>
            <person name="Zhan W."/>
            <person name="Jiang J.F."/>
            <person name="Wang Q."/>
            <person name="Zhang B."/>
            <person name="Ji P."/>
            <person name="Bell-Sakyi L."/>
            <person name="Cui X.M."/>
            <person name="Yuan T.T."/>
            <person name="Jiang B.G."/>
            <person name="Yang W.F."/>
            <person name="Lam T.T."/>
            <person name="Chang Q.C."/>
            <person name="Ding S.J."/>
            <person name="Wang X.J."/>
            <person name="Zhu J.G."/>
            <person name="Ruan X.D."/>
            <person name="Zhao L."/>
            <person name="Wei J.T."/>
            <person name="Ye R.Z."/>
            <person name="Que T.C."/>
            <person name="Du C.H."/>
            <person name="Zhou Y.H."/>
            <person name="Cheng J.X."/>
            <person name="Dai P.F."/>
            <person name="Guo W.B."/>
            <person name="Han X.H."/>
            <person name="Huang E.J."/>
            <person name="Li L.F."/>
            <person name="Wei W."/>
            <person name="Gao Y.C."/>
            <person name="Liu J.Z."/>
            <person name="Shao H.Z."/>
            <person name="Wang X."/>
            <person name="Wang C.C."/>
            <person name="Yang T.C."/>
            <person name="Huo Q.B."/>
            <person name="Li W."/>
            <person name="Chen H.Y."/>
            <person name="Chen S.E."/>
            <person name="Zhou L.G."/>
            <person name="Ni X.B."/>
            <person name="Tian J.H."/>
            <person name="Sheng Y."/>
            <person name="Liu T."/>
            <person name="Pan Y.S."/>
            <person name="Xia L.Y."/>
            <person name="Li J."/>
            <person name="Zhao F."/>
            <person name="Cao W.C."/>
        </authorList>
    </citation>
    <scope>NUCLEOTIDE SEQUENCE [LARGE SCALE GENOMIC DNA]</scope>
    <source>
        <strain evidence="1">Iper-2018</strain>
    </source>
</reference>
<proteinExistence type="predicted"/>
<organism evidence="1 2">
    <name type="scientific">Ixodes persulcatus</name>
    <name type="common">Taiga tick</name>
    <dbReference type="NCBI Taxonomy" id="34615"/>
    <lineage>
        <taxon>Eukaryota</taxon>
        <taxon>Metazoa</taxon>
        <taxon>Ecdysozoa</taxon>
        <taxon>Arthropoda</taxon>
        <taxon>Chelicerata</taxon>
        <taxon>Arachnida</taxon>
        <taxon>Acari</taxon>
        <taxon>Parasitiformes</taxon>
        <taxon>Ixodida</taxon>
        <taxon>Ixodoidea</taxon>
        <taxon>Ixodidae</taxon>
        <taxon>Ixodinae</taxon>
        <taxon>Ixodes</taxon>
    </lineage>
</organism>
<accession>A0AC60PCF6</accession>
<gene>
    <name evidence="1" type="ORF">HPB47_005593</name>
</gene>
<dbReference type="EMBL" id="JABSTQ010010841">
    <property type="protein sequence ID" value="KAG0417441.1"/>
    <property type="molecule type" value="Genomic_DNA"/>
</dbReference>
<comment type="caution">
    <text evidence="1">The sequence shown here is derived from an EMBL/GenBank/DDBJ whole genome shotgun (WGS) entry which is preliminary data.</text>
</comment>
<evidence type="ECO:0000313" key="2">
    <source>
        <dbReference type="Proteomes" id="UP000805193"/>
    </source>
</evidence>
<evidence type="ECO:0000313" key="1">
    <source>
        <dbReference type="EMBL" id="KAG0417441.1"/>
    </source>
</evidence>